<dbReference type="InterPro" id="IPR005225">
    <property type="entry name" value="Small_GTP-bd"/>
</dbReference>
<dbReference type="NCBIfam" id="TIGR03156">
    <property type="entry name" value="GTP_HflX"/>
    <property type="match status" value="1"/>
</dbReference>
<dbReference type="Pfam" id="PF01926">
    <property type="entry name" value="MMR_HSR1"/>
    <property type="match status" value="1"/>
</dbReference>
<dbReference type="FunFam" id="3.40.50.11060:FF:000001">
    <property type="entry name" value="GTPase HflX"/>
    <property type="match status" value="1"/>
</dbReference>
<dbReference type="PANTHER" id="PTHR10229:SF8">
    <property type="entry name" value="GTPASE HFLX"/>
    <property type="match status" value="1"/>
</dbReference>
<dbReference type="PROSITE" id="PS51705">
    <property type="entry name" value="G_HFLX"/>
    <property type="match status" value="1"/>
</dbReference>
<feature type="binding site" evidence="7">
    <location>
        <begin position="310"/>
        <end position="313"/>
    </location>
    <ligand>
        <name>GTP</name>
        <dbReference type="ChEBI" id="CHEBI:37565"/>
    </ligand>
</feature>
<feature type="binding site" evidence="7">
    <location>
        <begin position="197"/>
        <end position="204"/>
    </location>
    <ligand>
        <name>GTP</name>
        <dbReference type="ChEBI" id="CHEBI:37565"/>
    </ligand>
</feature>
<evidence type="ECO:0000313" key="11">
    <source>
        <dbReference type="Proteomes" id="UP001056766"/>
    </source>
</evidence>
<evidence type="ECO:0000259" key="9">
    <source>
        <dbReference type="PROSITE" id="PS51705"/>
    </source>
</evidence>
<evidence type="ECO:0000256" key="3">
    <source>
        <dbReference type="ARBA" id="ARBA00022741"/>
    </source>
</evidence>
<dbReference type="InterPro" id="IPR027417">
    <property type="entry name" value="P-loop_NTPase"/>
</dbReference>
<dbReference type="InterPro" id="IPR030394">
    <property type="entry name" value="G_HFLX_dom"/>
</dbReference>
<dbReference type="Pfam" id="PF16360">
    <property type="entry name" value="GTP-bdg_M"/>
    <property type="match status" value="1"/>
</dbReference>
<dbReference type="AlphaFoldDB" id="A0A9E4ZDN9"/>
<dbReference type="CDD" id="cd01878">
    <property type="entry name" value="HflX"/>
    <property type="match status" value="1"/>
</dbReference>
<dbReference type="Gene3D" id="6.10.250.2860">
    <property type="match status" value="1"/>
</dbReference>
<dbReference type="PRINTS" id="PR00326">
    <property type="entry name" value="GTP1OBG"/>
</dbReference>
<dbReference type="HAMAP" id="MF_00900">
    <property type="entry name" value="GTPase_HflX"/>
    <property type="match status" value="1"/>
</dbReference>
<proteinExistence type="inferred from homology"/>
<dbReference type="InterPro" id="IPR025121">
    <property type="entry name" value="GTPase_HflX_N"/>
</dbReference>
<dbReference type="GO" id="GO:0003924">
    <property type="term" value="F:GTPase activity"/>
    <property type="evidence" value="ECO:0007669"/>
    <property type="project" value="UniProtKB-UniRule"/>
</dbReference>
<keyword evidence="4 8" id="KW-0460">Magnesium</keyword>
<gene>
    <name evidence="6 10" type="primary">hflX</name>
    <name evidence="10" type="ORF">KDK67_02425</name>
</gene>
<feature type="binding site" evidence="7">
    <location>
        <begin position="243"/>
        <end position="246"/>
    </location>
    <ligand>
        <name>GTP</name>
        <dbReference type="ChEBI" id="CHEBI:37565"/>
    </ligand>
</feature>
<dbReference type="Proteomes" id="UP001056766">
    <property type="component" value="Unassembled WGS sequence"/>
</dbReference>
<dbReference type="InterPro" id="IPR032305">
    <property type="entry name" value="GTP-bd_M"/>
</dbReference>
<reference evidence="10" key="2">
    <citation type="submission" date="2021-04" db="EMBL/GenBank/DDBJ databases">
        <authorList>
            <person name="Dong X."/>
        </authorList>
    </citation>
    <scope>NUCLEOTIDE SEQUENCE</scope>
    <source>
        <strain evidence="10">LLY</strain>
    </source>
</reference>
<dbReference type="NCBIfam" id="TIGR00231">
    <property type="entry name" value="small_GTP"/>
    <property type="match status" value="1"/>
</dbReference>
<dbReference type="InterPro" id="IPR042108">
    <property type="entry name" value="GTPase_HflX_N_sf"/>
</dbReference>
<organism evidence="10 11">
    <name type="scientific">Methanococcoides seepicolus</name>
    <dbReference type="NCBI Taxonomy" id="2828780"/>
    <lineage>
        <taxon>Archaea</taxon>
        <taxon>Methanobacteriati</taxon>
        <taxon>Methanobacteriota</taxon>
        <taxon>Stenosarchaea group</taxon>
        <taxon>Methanomicrobia</taxon>
        <taxon>Methanosarcinales</taxon>
        <taxon>Methanosarcinaceae</taxon>
        <taxon>Methanococcoides</taxon>
    </lineage>
</organism>
<dbReference type="GO" id="GO:0043022">
    <property type="term" value="F:ribosome binding"/>
    <property type="evidence" value="ECO:0007669"/>
    <property type="project" value="TreeGrafter"/>
</dbReference>
<evidence type="ECO:0000256" key="7">
    <source>
        <dbReference type="PIRSR" id="PIRSR006809-1"/>
    </source>
</evidence>
<comment type="subcellular location">
    <subcellularLocation>
        <location evidence="6">Cytoplasm</location>
    </subcellularLocation>
    <text evidence="6">May associate with membranes.</text>
</comment>
<feature type="binding site" evidence="8">
    <location>
        <position position="224"/>
    </location>
    <ligand>
        <name>Mg(2+)</name>
        <dbReference type="ChEBI" id="CHEBI:18420"/>
    </ligand>
</feature>
<dbReference type="EMBL" id="JAGSOI010000005">
    <property type="protein sequence ID" value="MCM1985876.1"/>
    <property type="molecule type" value="Genomic_DNA"/>
</dbReference>
<comment type="function">
    <text evidence="6">GTPase that associates with the 50S ribosomal subunit and may have a role during protein synthesis or ribosome biogenesis.</text>
</comment>
<dbReference type="GO" id="GO:0046872">
    <property type="term" value="F:metal ion binding"/>
    <property type="evidence" value="ECO:0007669"/>
    <property type="project" value="UniProtKB-KW"/>
</dbReference>
<dbReference type="SUPFAM" id="SSF52540">
    <property type="entry name" value="P-loop containing nucleoside triphosphate hydrolases"/>
    <property type="match status" value="1"/>
</dbReference>
<sequence length="420" mass="47771">MKKVILVQRNEPGADHGVNERKLAELKELARAAHYSVVGVLTQTRYPDRKYQVGRGKVDELAVFVEVSGAEKVIFNHQLSTTQIYNISETCKCEVIDRFNLILEIFASRATTRRAKLQVELARLQYELPKARSIVSLLKKDERPGFMGLGGYEDSYEQDVKKRIVRIRNEIHSSCKGSESLRSFRHERGFSLVALAGYTNAGKSTLFQSLVKEGTEVEDMLFTTLSPTTRSLSINQRRVLLTDTVGFIEDLPHWMVDAFRSTLDEIFLADVILLVVDMSDPVEVIRQKLVVSHDIFWKRIEGVEIVTVLNKVDMVDSDVLKRKVDAISYLAPHPVLISASSGDGFEALMDKIYENLPHWDRSRIALDMSKESLSIVSWLYDEGIVHSIDYGEQIVLDIEAREEILQKVSKFNIDDHRVLS</sequence>
<evidence type="ECO:0000256" key="4">
    <source>
        <dbReference type="ARBA" id="ARBA00022842"/>
    </source>
</evidence>
<comment type="caution">
    <text evidence="10">The sequence shown here is derived from an EMBL/GenBank/DDBJ whole genome shotgun (WGS) entry which is preliminary data.</text>
</comment>
<keyword evidence="3 6" id="KW-0547">Nucleotide-binding</keyword>
<dbReference type="Gene3D" id="3.40.50.11060">
    <property type="entry name" value="GTPase HflX, N-terminal domain"/>
    <property type="match status" value="1"/>
</dbReference>
<keyword evidence="5 6" id="KW-0342">GTP-binding</keyword>
<evidence type="ECO:0000256" key="1">
    <source>
        <dbReference type="ARBA" id="ARBA00022490"/>
    </source>
</evidence>
<keyword evidence="1 6" id="KW-0963">Cytoplasm</keyword>
<keyword evidence="2 8" id="KW-0479">Metal-binding</keyword>
<comment type="similarity">
    <text evidence="6">Belongs to the TRAFAC class OBG-HflX-like GTPase superfamily. HflX GTPase family.</text>
</comment>
<accession>A0A9E4ZDN9</accession>
<evidence type="ECO:0000256" key="6">
    <source>
        <dbReference type="HAMAP-Rule" id="MF_00900"/>
    </source>
</evidence>
<dbReference type="Gene3D" id="3.40.50.300">
    <property type="entry name" value="P-loop containing nucleotide triphosphate hydrolases"/>
    <property type="match status" value="1"/>
</dbReference>
<comment type="subunit">
    <text evidence="6">Monomer. Associates with the 50S ribosomal subunit.</text>
</comment>
<dbReference type="PANTHER" id="PTHR10229">
    <property type="entry name" value="GTP-BINDING PROTEIN HFLX"/>
    <property type="match status" value="1"/>
</dbReference>
<dbReference type="GO" id="GO:0005737">
    <property type="term" value="C:cytoplasm"/>
    <property type="evidence" value="ECO:0007669"/>
    <property type="project" value="UniProtKB-SubCell"/>
</dbReference>
<evidence type="ECO:0000313" key="10">
    <source>
        <dbReference type="EMBL" id="MCM1985876.1"/>
    </source>
</evidence>
<evidence type="ECO:0000256" key="8">
    <source>
        <dbReference type="PIRSR" id="PIRSR006809-2"/>
    </source>
</evidence>
<feature type="domain" description="Hflx-type G" evidence="9">
    <location>
        <begin position="191"/>
        <end position="360"/>
    </location>
</feature>
<feature type="binding site" evidence="8">
    <location>
        <position position="204"/>
    </location>
    <ligand>
        <name>Mg(2+)</name>
        <dbReference type="ChEBI" id="CHEBI:18420"/>
    </ligand>
</feature>
<dbReference type="RefSeq" id="WP_250867246.1">
    <property type="nucleotide sequence ID" value="NZ_JAGSOI010000005.1"/>
</dbReference>
<name>A0A9E4ZDN9_9EURY</name>
<dbReference type="InterPro" id="IPR016496">
    <property type="entry name" value="GTPase_HflX"/>
</dbReference>
<evidence type="ECO:0000256" key="5">
    <source>
        <dbReference type="ARBA" id="ARBA00023134"/>
    </source>
</evidence>
<protein>
    <recommendedName>
        <fullName evidence="6">GTPase HflX</fullName>
    </recommendedName>
    <alternativeName>
        <fullName evidence="6">GTP-binding protein HflX</fullName>
    </alternativeName>
</protein>
<dbReference type="Pfam" id="PF13167">
    <property type="entry name" value="GTP-bdg_N"/>
    <property type="match status" value="1"/>
</dbReference>
<comment type="cofactor">
    <cofactor evidence="8">
        <name>Mg(2+)</name>
        <dbReference type="ChEBI" id="CHEBI:18420"/>
    </cofactor>
</comment>
<dbReference type="PIRSF" id="PIRSF006809">
    <property type="entry name" value="GTP-binding_hflX_prd"/>
    <property type="match status" value="1"/>
</dbReference>
<feature type="binding site" evidence="7">
    <location>
        <begin position="222"/>
        <end position="226"/>
    </location>
    <ligand>
        <name>GTP</name>
        <dbReference type="ChEBI" id="CHEBI:37565"/>
    </ligand>
</feature>
<dbReference type="InterPro" id="IPR006073">
    <property type="entry name" value="GTP-bd"/>
</dbReference>
<keyword evidence="11" id="KW-1185">Reference proteome</keyword>
<dbReference type="GO" id="GO:0005525">
    <property type="term" value="F:GTP binding"/>
    <property type="evidence" value="ECO:0007669"/>
    <property type="project" value="UniProtKB-UniRule"/>
</dbReference>
<evidence type="ECO:0000256" key="2">
    <source>
        <dbReference type="ARBA" id="ARBA00022723"/>
    </source>
</evidence>
<reference evidence="10" key="1">
    <citation type="journal article" date="2021" name="mSystems">
        <title>Bacteria and Archaea Synergistically Convert Glycine Betaine to Biogenic Methane in the Formosa Cold Seep of the South China Sea.</title>
        <authorList>
            <person name="Li L."/>
            <person name="Zhang W."/>
            <person name="Zhang S."/>
            <person name="Song L."/>
            <person name="Sun Q."/>
            <person name="Zhang H."/>
            <person name="Xiang H."/>
            <person name="Dong X."/>
        </authorList>
    </citation>
    <scope>NUCLEOTIDE SEQUENCE</scope>
    <source>
        <strain evidence="10">LLY</strain>
    </source>
</reference>